<dbReference type="EMBL" id="LRBV02000012">
    <property type="status" value="NOT_ANNOTATED_CDS"/>
    <property type="molecule type" value="Genomic_DNA"/>
</dbReference>
<feature type="transmembrane region" description="Helical" evidence="2">
    <location>
        <begin position="115"/>
        <end position="137"/>
    </location>
</feature>
<comment type="similarity">
    <text evidence="1">Belongs to the thaumatin family.</text>
</comment>
<dbReference type="SUPFAM" id="SSF49870">
    <property type="entry name" value="Osmotin, thaumatin-like protein"/>
    <property type="match status" value="1"/>
</dbReference>
<dbReference type="PANTHER" id="PTHR31048">
    <property type="entry name" value="OS03G0233200 PROTEIN"/>
    <property type="match status" value="1"/>
</dbReference>
<protein>
    <recommendedName>
        <fullName evidence="5">Thaumatin-like protein</fullName>
    </recommendedName>
</protein>
<dbReference type="Gene3D" id="2.60.110.10">
    <property type="entry name" value="Thaumatin"/>
    <property type="match status" value="1"/>
</dbReference>
<accession>A0A7N2N3H6</accession>
<keyword evidence="2" id="KW-0812">Transmembrane</keyword>
<reference evidence="3 4" key="1">
    <citation type="journal article" date="2016" name="G3 (Bethesda)">
        <title>First Draft Assembly and Annotation of the Genome of a California Endemic Oak Quercus lobata Nee (Fagaceae).</title>
        <authorList>
            <person name="Sork V.L."/>
            <person name="Fitz-Gibbon S.T."/>
            <person name="Puiu D."/>
            <person name="Crepeau M."/>
            <person name="Gugger P.F."/>
            <person name="Sherman R."/>
            <person name="Stevens K."/>
            <person name="Langley C.H."/>
            <person name="Pellegrini M."/>
            <person name="Salzberg S.L."/>
        </authorList>
    </citation>
    <scope>NUCLEOTIDE SEQUENCE [LARGE SCALE GENOMIC DNA]</scope>
    <source>
        <strain evidence="3 4">cv. SW786</strain>
    </source>
</reference>
<evidence type="ECO:0000313" key="4">
    <source>
        <dbReference type="Proteomes" id="UP000594261"/>
    </source>
</evidence>
<dbReference type="PROSITE" id="PS51367">
    <property type="entry name" value="THAUMATIN_2"/>
    <property type="match status" value="1"/>
</dbReference>
<keyword evidence="2" id="KW-0472">Membrane</keyword>
<dbReference type="PROSITE" id="PS00316">
    <property type="entry name" value="THAUMATIN_1"/>
    <property type="match status" value="1"/>
</dbReference>
<dbReference type="Gramene" id="QL12p018368:mrna">
    <property type="protein sequence ID" value="QL12p018368:mrna"/>
    <property type="gene ID" value="QL12p018368"/>
</dbReference>
<dbReference type="SMART" id="SM00205">
    <property type="entry name" value="THN"/>
    <property type="match status" value="1"/>
</dbReference>
<keyword evidence="2" id="KW-1133">Transmembrane helix</keyword>
<dbReference type="Pfam" id="PF00314">
    <property type="entry name" value="Thaumatin"/>
    <property type="match status" value="1"/>
</dbReference>
<dbReference type="PRINTS" id="PR00347">
    <property type="entry name" value="THAUMATIN"/>
</dbReference>
<dbReference type="InParanoid" id="A0A7N2N3H6"/>
<organism evidence="3 4">
    <name type="scientific">Quercus lobata</name>
    <name type="common">Valley oak</name>
    <dbReference type="NCBI Taxonomy" id="97700"/>
    <lineage>
        <taxon>Eukaryota</taxon>
        <taxon>Viridiplantae</taxon>
        <taxon>Streptophyta</taxon>
        <taxon>Embryophyta</taxon>
        <taxon>Tracheophyta</taxon>
        <taxon>Spermatophyta</taxon>
        <taxon>Magnoliopsida</taxon>
        <taxon>eudicotyledons</taxon>
        <taxon>Gunneridae</taxon>
        <taxon>Pentapetalae</taxon>
        <taxon>rosids</taxon>
        <taxon>fabids</taxon>
        <taxon>Fagales</taxon>
        <taxon>Fagaceae</taxon>
        <taxon>Quercus</taxon>
    </lineage>
</organism>
<evidence type="ECO:0000256" key="2">
    <source>
        <dbReference type="SAM" id="Phobius"/>
    </source>
</evidence>
<dbReference type="AlphaFoldDB" id="A0A7N2N3H6"/>
<reference evidence="3" key="2">
    <citation type="submission" date="2021-01" db="UniProtKB">
        <authorList>
            <consortium name="EnsemblPlants"/>
        </authorList>
    </citation>
    <scope>IDENTIFICATION</scope>
</reference>
<dbReference type="InterPro" id="IPR037176">
    <property type="entry name" value="Osmotin/thaumatin-like_sf"/>
</dbReference>
<evidence type="ECO:0000313" key="3">
    <source>
        <dbReference type="EnsemblPlants" id="QL12p018368:mrna"/>
    </source>
</evidence>
<dbReference type="InterPro" id="IPR001938">
    <property type="entry name" value="Thaumatin"/>
</dbReference>
<keyword evidence="4" id="KW-1185">Reference proteome</keyword>
<dbReference type="OMA" id="YIEINIR"/>
<name>A0A7N2N3H6_QUELO</name>
<dbReference type="Proteomes" id="UP000594261">
    <property type="component" value="Chromosome 12"/>
</dbReference>
<evidence type="ECO:0008006" key="5">
    <source>
        <dbReference type="Google" id="ProtNLM"/>
    </source>
</evidence>
<dbReference type="EnsemblPlants" id="QL12p018368:mrna">
    <property type="protein sequence ID" value="QL12p018368:mrna"/>
    <property type="gene ID" value="QL12p018368"/>
</dbReference>
<sequence>MRVTPLDIFPPLAHGLIAAQAARFDITNNCPYTVWAAAVPGGGRQLNSRQSWPLDVNAGTAGARIWVRTGCSFDGSGRGRCQTGDCGGLLQCQGYGAAPNTLAEFALNKFQNLDVFSLTSLLLMGLMFLWILALPLVGAPEE</sequence>
<proteinExistence type="inferred from homology"/>
<evidence type="ECO:0000256" key="1">
    <source>
        <dbReference type="ARBA" id="ARBA00010607"/>
    </source>
</evidence>
<dbReference type="InterPro" id="IPR017949">
    <property type="entry name" value="Thaumatin_CS"/>
</dbReference>